<dbReference type="Pfam" id="PF00069">
    <property type="entry name" value="Pkinase"/>
    <property type="match status" value="1"/>
</dbReference>
<dbReference type="GO" id="GO:0045944">
    <property type="term" value="P:positive regulation of transcription by RNA polymerase II"/>
    <property type="evidence" value="ECO:0007669"/>
    <property type="project" value="TreeGrafter"/>
</dbReference>
<dbReference type="InterPro" id="IPR008271">
    <property type="entry name" value="Ser/Thr_kinase_AS"/>
</dbReference>
<evidence type="ECO:0000256" key="4">
    <source>
        <dbReference type="SAM" id="MobiDB-lite"/>
    </source>
</evidence>
<dbReference type="InterPro" id="IPR036770">
    <property type="entry name" value="Ankyrin_rpt-contain_sf"/>
</dbReference>
<dbReference type="InterPro" id="IPR002110">
    <property type="entry name" value="Ankyrin_rpt"/>
</dbReference>
<organism evidence="6 7">
    <name type="scientific">Lentithecium fluviatile CBS 122367</name>
    <dbReference type="NCBI Taxonomy" id="1168545"/>
    <lineage>
        <taxon>Eukaryota</taxon>
        <taxon>Fungi</taxon>
        <taxon>Dikarya</taxon>
        <taxon>Ascomycota</taxon>
        <taxon>Pezizomycotina</taxon>
        <taxon>Dothideomycetes</taxon>
        <taxon>Pleosporomycetidae</taxon>
        <taxon>Pleosporales</taxon>
        <taxon>Massarineae</taxon>
        <taxon>Lentitheciaceae</taxon>
        <taxon>Lentithecium</taxon>
    </lineage>
</organism>
<accession>A0A6G1IDA4</accession>
<dbReference type="Pfam" id="PF12796">
    <property type="entry name" value="Ank_2"/>
    <property type="match status" value="1"/>
</dbReference>
<dbReference type="PROSITE" id="PS00108">
    <property type="entry name" value="PROTEIN_KINASE_ST"/>
    <property type="match status" value="1"/>
</dbReference>
<gene>
    <name evidence="6" type="ORF">K458DRAFT_437652</name>
</gene>
<evidence type="ECO:0000256" key="3">
    <source>
        <dbReference type="PROSITE-ProRule" id="PRU00023"/>
    </source>
</evidence>
<keyword evidence="2 3" id="KW-0040">ANK repeat</keyword>
<dbReference type="Gene3D" id="1.10.510.10">
    <property type="entry name" value="Transferase(Phosphotransferase) domain 1"/>
    <property type="match status" value="1"/>
</dbReference>
<keyword evidence="1" id="KW-0677">Repeat</keyword>
<dbReference type="OrthoDB" id="626167at2759"/>
<dbReference type="InterPro" id="IPR050663">
    <property type="entry name" value="Ankyrin-SOCS_Box"/>
</dbReference>
<evidence type="ECO:0000313" key="7">
    <source>
        <dbReference type="Proteomes" id="UP000799291"/>
    </source>
</evidence>
<evidence type="ECO:0000256" key="1">
    <source>
        <dbReference type="ARBA" id="ARBA00022737"/>
    </source>
</evidence>
<dbReference type="SUPFAM" id="SSF56112">
    <property type="entry name" value="Protein kinase-like (PK-like)"/>
    <property type="match status" value="1"/>
</dbReference>
<name>A0A6G1IDA4_9PLEO</name>
<feature type="region of interest" description="Disordered" evidence="4">
    <location>
        <begin position="1341"/>
        <end position="1368"/>
    </location>
</feature>
<dbReference type="PANTHER" id="PTHR24193:SF121">
    <property type="entry name" value="ADA2A-CONTAINING COMPLEX COMPONENT 3, ISOFORM D"/>
    <property type="match status" value="1"/>
</dbReference>
<dbReference type="SUPFAM" id="SSF48403">
    <property type="entry name" value="Ankyrin repeat"/>
    <property type="match status" value="2"/>
</dbReference>
<dbReference type="GO" id="GO:0005524">
    <property type="term" value="F:ATP binding"/>
    <property type="evidence" value="ECO:0007669"/>
    <property type="project" value="InterPro"/>
</dbReference>
<dbReference type="PANTHER" id="PTHR24193">
    <property type="entry name" value="ANKYRIN REPEAT PROTEIN"/>
    <property type="match status" value="1"/>
</dbReference>
<keyword evidence="7" id="KW-1185">Reference proteome</keyword>
<evidence type="ECO:0000313" key="6">
    <source>
        <dbReference type="EMBL" id="KAF2675889.1"/>
    </source>
</evidence>
<feature type="repeat" description="ANK" evidence="3">
    <location>
        <begin position="824"/>
        <end position="856"/>
    </location>
</feature>
<proteinExistence type="predicted"/>
<evidence type="ECO:0000256" key="2">
    <source>
        <dbReference type="ARBA" id="ARBA00023043"/>
    </source>
</evidence>
<feature type="compositionally biased region" description="Low complexity" evidence="4">
    <location>
        <begin position="1355"/>
        <end position="1364"/>
    </location>
</feature>
<reference evidence="6" key="1">
    <citation type="journal article" date="2020" name="Stud. Mycol.">
        <title>101 Dothideomycetes genomes: a test case for predicting lifestyles and emergence of pathogens.</title>
        <authorList>
            <person name="Haridas S."/>
            <person name="Albert R."/>
            <person name="Binder M."/>
            <person name="Bloem J."/>
            <person name="Labutti K."/>
            <person name="Salamov A."/>
            <person name="Andreopoulos B."/>
            <person name="Baker S."/>
            <person name="Barry K."/>
            <person name="Bills G."/>
            <person name="Bluhm B."/>
            <person name="Cannon C."/>
            <person name="Castanera R."/>
            <person name="Culley D."/>
            <person name="Daum C."/>
            <person name="Ezra D."/>
            <person name="Gonzalez J."/>
            <person name="Henrissat B."/>
            <person name="Kuo A."/>
            <person name="Liang C."/>
            <person name="Lipzen A."/>
            <person name="Lutzoni F."/>
            <person name="Magnuson J."/>
            <person name="Mondo S."/>
            <person name="Nolan M."/>
            <person name="Ohm R."/>
            <person name="Pangilinan J."/>
            <person name="Park H.-J."/>
            <person name="Ramirez L."/>
            <person name="Alfaro M."/>
            <person name="Sun H."/>
            <person name="Tritt A."/>
            <person name="Yoshinaga Y."/>
            <person name="Zwiers L.-H."/>
            <person name="Turgeon B."/>
            <person name="Goodwin S."/>
            <person name="Spatafora J."/>
            <person name="Crous P."/>
            <person name="Grigoriev I."/>
        </authorList>
    </citation>
    <scope>NUCLEOTIDE SEQUENCE</scope>
    <source>
        <strain evidence="6">CBS 122367</strain>
    </source>
</reference>
<dbReference type="Pfam" id="PF00023">
    <property type="entry name" value="Ank"/>
    <property type="match status" value="2"/>
</dbReference>
<protein>
    <recommendedName>
        <fullName evidence="5">Protein kinase domain-containing protein</fullName>
    </recommendedName>
</protein>
<dbReference type="PROSITE" id="PS50011">
    <property type="entry name" value="PROTEIN_KINASE_DOM"/>
    <property type="match status" value="1"/>
</dbReference>
<feature type="repeat" description="ANK" evidence="3">
    <location>
        <begin position="1213"/>
        <end position="1242"/>
    </location>
</feature>
<dbReference type="GO" id="GO:0005634">
    <property type="term" value="C:nucleus"/>
    <property type="evidence" value="ECO:0007669"/>
    <property type="project" value="TreeGrafter"/>
</dbReference>
<dbReference type="Proteomes" id="UP000799291">
    <property type="component" value="Unassembled WGS sequence"/>
</dbReference>
<dbReference type="EMBL" id="MU005645">
    <property type="protein sequence ID" value="KAF2675889.1"/>
    <property type="molecule type" value="Genomic_DNA"/>
</dbReference>
<dbReference type="SMART" id="SM00220">
    <property type="entry name" value="S_TKc"/>
    <property type="match status" value="1"/>
</dbReference>
<dbReference type="GO" id="GO:0000976">
    <property type="term" value="F:transcription cis-regulatory region binding"/>
    <property type="evidence" value="ECO:0007669"/>
    <property type="project" value="TreeGrafter"/>
</dbReference>
<dbReference type="PROSITE" id="PS50088">
    <property type="entry name" value="ANK_REPEAT"/>
    <property type="match status" value="3"/>
</dbReference>
<dbReference type="GO" id="GO:0004672">
    <property type="term" value="F:protein kinase activity"/>
    <property type="evidence" value="ECO:0007669"/>
    <property type="project" value="InterPro"/>
</dbReference>
<dbReference type="SMART" id="SM00248">
    <property type="entry name" value="ANK"/>
    <property type="match status" value="8"/>
</dbReference>
<dbReference type="Gene3D" id="1.25.40.20">
    <property type="entry name" value="Ankyrin repeat-containing domain"/>
    <property type="match status" value="3"/>
</dbReference>
<dbReference type="PROSITE" id="PS50297">
    <property type="entry name" value="ANK_REP_REGION"/>
    <property type="match status" value="1"/>
</dbReference>
<evidence type="ECO:0000259" key="5">
    <source>
        <dbReference type="PROSITE" id="PS50011"/>
    </source>
</evidence>
<feature type="repeat" description="ANK" evidence="3">
    <location>
        <begin position="702"/>
        <end position="735"/>
    </location>
</feature>
<dbReference type="InterPro" id="IPR011009">
    <property type="entry name" value="Kinase-like_dom_sf"/>
</dbReference>
<dbReference type="InterPro" id="IPR000719">
    <property type="entry name" value="Prot_kinase_dom"/>
</dbReference>
<feature type="domain" description="Protein kinase" evidence="5">
    <location>
        <begin position="85"/>
        <end position="407"/>
    </location>
</feature>
<sequence>MTRSTVPSPGYIDMDDPLNEFQWPPTFAAYGTVTDNLVPVRSATQPAIAPRPKGSFATFVCHVVSLEKKLQAASPIVLGDSSVVNETGKILGQGAAFMVRHAQWVKDPNEPPLDVALKEIIVDARLSSPSSSNARNRRRIDWKGILFELRALLHEPIRYHPNLIRLLGIRWGLSLVSESVYPVLIMEYGSLGTFSILQASSEPLSFPIKQKLCYDVGRALSALHACGIVHGDIKHENVLIVPSKKAIDGIPYTAKLADFDGTVMDMTPTETRRLDTGTWPHQAPEVTNCELLTRSGMMLTDVYSFGLMLWRAFMDGEGYMTLPGATWDDPDHDRLRLNAKKASGNFTNAAITDINTYATERGILPVCVDVFAYAILHSLRVNPEDRDLTKAQAALRGINPGHIPSFLNFVRERNNRWNASQAQEPPGKHGLTPDSLSLFLGHNGADVDRQDNMPGYRPQLDFPDPEDSSFEPEKLKKILTWDQQRQMLEEMKDAARATDRSSDSVLEMKKTVAAFYVFQCYLLEFGAVFDRNEAVEWLKMAAEDNNSHEDADYWSQAWIWRFASALRVHFSIDSDKLQARLQLSVFRGHQTCLQDLLELAENSNYSSQKELWLNTHKEARHLLLSVTGAVGIGYFFWRFLTPPWDEVSLNDIPQLDKAIRAVLGADYDSCLKDHAFQRSKSSTQPGRDKERTAFDRIYINSRGHGPLHYAAASGAVGALRHMITKYECDINLENQHAEEAPIVCAAAGGKLDCVLLLLENGADPNGHRHGQEGPLHWLCSFLPSEMETIGARLVAAGADVELRCGGMRHDVRGIKADWEHKFEIDTTPLGRAVLMNNLDAVKVLLKLGADPLAKSANTHRGEWDSRNYMSRVVDASSPFELAAVLTLTDILAAFIMHIDGPGGRPKLKLIDELAMLDLTHEKKVTKFDPLTLQSRIVRGGVNYKRNLQATLGMLYARGVALNGDRPSDDKQKERSRALCKEVALGNFDVVEWLLQLGYNANGTQEFRPLQHAIQTNHEAMFNLLRRYKADVTVTQMMPFGSVSMLHVCASRPRQARTGRAIVDSLIAAGVPLESNDPRSKPPLATAILKHNFDVAAALIENGANVNATYPIQLQGPHGTEATKTVSVLVELLSKHTMHCLESLEFLFKKSSKGSGLRPDFLIEPDNKFSILHFLAASPQYTEIAQITPRILDLCLDTYKEPEFIDFKHPILGTPLYYAASNGHKAMVERLLDHRADATYNAGPDFDSSVQTILRPRETWTPLWAAILRLDDELRRGTLLPPAGKSSAWLSSNMIRNLESTVELLLECDDDATARQAFQQLQQRRSSLVTEARVQKLELANKRRTKKASADDRPISLGALSGSSEAAEKRIQEICQGPKEEWRTKELEEFLGALKL</sequence>